<evidence type="ECO:0000313" key="1">
    <source>
        <dbReference type="EMBL" id="KKL69126.1"/>
    </source>
</evidence>
<comment type="caution">
    <text evidence="1">The sequence shown here is derived from an EMBL/GenBank/DDBJ whole genome shotgun (WGS) entry which is preliminary data.</text>
</comment>
<dbReference type="Pfam" id="PF21448">
    <property type="entry name" value="DNMK"/>
    <property type="match status" value="1"/>
</dbReference>
<dbReference type="SUPFAM" id="SSF52540">
    <property type="entry name" value="P-loop containing nucleoside triphosphate hydrolases"/>
    <property type="match status" value="1"/>
</dbReference>
<gene>
    <name evidence="1" type="ORF">LCGC14_2118080</name>
</gene>
<protein>
    <recommendedName>
        <fullName evidence="2">Deoxynucleotide monophosphate kinase</fullName>
    </recommendedName>
</protein>
<accession>A0A0F9ES55</accession>
<organism evidence="1">
    <name type="scientific">marine sediment metagenome</name>
    <dbReference type="NCBI Taxonomy" id="412755"/>
    <lineage>
        <taxon>unclassified sequences</taxon>
        <taxon>metagenomes</taxon>
        <taxon>ecological metagenomes</taxon>
    </lineage>
</organism>
<dbReference type="EMBL" id="LAZR01026313">
    <property type="protein sequence ID" value="KKL69126.1"/>
    <property type="molecule type" value="Genomic_DNA"/>
</dbReference>
<dbReference type="Gene3D" id="3.40.50.300">
    <property type="entry name" value="P-loop containing nucleotide triphosphate hydrolases"/>
    <property type="match status" value="1"/>
</dbReference>
<sequence length="165" mass="19126">MTLLRIAFGCQARVGKDTACEYLKKKYGGEIYHFSDPLYQILYYAQDLCGFPRQKDVKFLQWVGTEWGRSQKESVWVDTTLNKVPSEGNCFIGDLRFGNELDKLRKAGFICIRIVRDDRPIDRNTTHASEVALADYQDWDAVLTNNSTIQELYDKLDDVVHRFSK</sequence>
<evidence type="ECO:0008006" key="2">
    <source>
        <dbReference type="Google" id="ProtNLM"/>
    </source>
</evidence>
<dbReference type="InterPro" id="IPR048444">
    <property type="entry name" value="DNMK"/>
</dbReference>
<name>A0A0F9ES55_9ZZZZ</name>
<proteinExistence type="predicted"/>
<dbReference type="InterPro" id="IPR027417">
    <property type="entry name" value="P-loop_NTPase"/>
</dbReference>
<reference evidence="1" key="1">
    <citation type="journal article" date="2015" name="Nature">
        <title>Complex archaea that bridge the gap between prokaryotes and eukaryotes.</title>
        <authorList>
            <person name="Spang A."/>
            <person name="Saw J.H."/>
            <person name="Jorgensen S.L."/>
            <person name="Zaremba-Niedzwiedzka K."/>
            <person name="Martijn J."/>
            <person name="Lind A.E."/>
            <person name="van Eijk R."/>
            <person name="Schleper C."/>
            <person name="Guy L."/>
            <person name="Ettema T.J."/>
        </authorList>
    </citation>
    <scope>NUCLEOTIDE SEQUENCE</scope>
</reference>
<dbReference type="AlphaFoldDB" id="A0A0F9ES55"/>